<evidence type="ECO:0000313" key="4">
    <source>
        <dbReference type="Proteomes" id="UP001291623"/>
    </source>
</evidence>
<sequence>MANSLVMARIDPILAPSHNDNEVLECWSSLKSINGCLKGVYKAFTGIGWLDSSCCEVVNGIGSKCWPKIFPIPRSFAQTLIYYCSINAAPAPSLMATN</sequence>
<comment type="caution">
    <text evidence="3">The sequence shown here is derived from an EMBL/GenBank/DDBJ whole genome shotgun (WGS) entry which is preliminary data.</text>
</comment>
<dbReference type="GO" id="GO:2000008">
    <property type="term" value="P:regulation of protein localization to cell surface"/>
    <property type="evidence" value="ECO:0007669"/>
    <property type="project" value="TreeGrafter"/>
</dbReference>
<dbReference type="GO" id="GO:0005576">
    <property type="term" value="C:extracellular region"/>
    <property type="evidence" value="ECO:0007669"/>
    <property type="project" value="TreeGrafter"/>
</dbReference>
<dbReference type="EMBL" id="JAVYJV010000020">
    <property type="protein sequence ID" value="KAK4344398.1"/>
    <property type="molecule type" value="Genomic_DNA"/>
</dbReference>
<evidence type="ECO:0000313" key="3">
    <source>
        <dbReference type="EMBL" id="KAK4344398.1"/>
    </source>
</evidence>
<protein>
    <recommendedName>
        <fullName evidence="2">Prolamin-like domain-containing protein</fullName>
    </recommendedName>
</protein>
<proteinExistence type="predicted"/>
<evidence type="ECO:0000256" key="1">
    <source>
        <dbReference type="ARBA" id="ARBA00022729"/>
    </source>
</evidence>
<feature type="domain" description="Prolamin-like" evidence="2">
    <location>
        <begin position="25"/>
        <end position="85"/>
    </location>
</feature>
<name>A0AAE1R3G6_9SOLA</name>
<dbReference type="PANTHER" id="PTHR31181">
    <property type="entry name" value="EGG CELL-SECRETED PROTEIN 1.4"/>
    <property type="match status" value="1"/>
</dbReference>
<dbReference type="Proteomes" id="UP001291623">
    <property type="component" value="Unassembled WGS sequence"/>
</dbReference>
<organism evidence="3 4">
    <name type="scientific">Anisodus tanguticus</name>
    <dbReference type="NCBI Taxonomy" id="243964"/>
    <lineage>
        <taxon>Eukaryota</taxon>
        <taxon>Viridiplantae</taxon>
        <taxon>Streptophyta</taxon>
        <taxon>Embryophyta</taxon>
        <taxon>Tracheophyta</taxon>
        <taxon>Spermatophyta</taxon>
        <taxon>Magnoliopsida</taxon>
        <taxon>eudicotyledons</taxon>
        <taxon>Gunneridae</taxon>
        <taxon>Pentapetalae</taxon>
        <taxon>asterids</taxon>
        <taxon>lamiids</taxon>
        <taxon>Solanales</taxon>
        <taxon>Solanaceae</taxon>
        <taxon>Solanoideae</taxon>
        <taxon>Hyoscyameae</taxon>
        <taxon>Anisodus</taxon>
    </lineage>
</organism>
<evidence type="ECO:0000259" key="2">
    <source>
        <dbReference type="Pfam" id="PF05617"/>
    </source>
</evidence>
<keyword evidence="1" id="KW-0732">Signal</keyword>
<gene>
    <name evidence="3" type="ORF">RND71_037492</name>
</gene>
<dbReference type="GO" id="GO:0031982">
    <property type="term" value="C:vesicle"/>
    <property type="evidence" value="ECO:0007669"/>
    <property type="project" value="TreeGrafter"/>
</dbReference>
<reference evidence="3" key="1">
    <citation type="submission" date="2023-12" db="EMBL/GenBank/DDBJ databases">
        <title>Genome assembly of Anisodus tanguticus.</title>
        <authorList>
            <person name="Wang Y.-J."/>
        </authorList>
    </citation>
    <scope>NUCLEOTIDE SEQUENCE</scope>
    <source>
        <strain evidence="3">KB-2021</strain>
        <tissue evidence="3">Leaf</tissue>
    </source>
</reference>
<dbReference type="GO" id="GO:0080155">
    <property type="term" value="P:regulation of double fertilization forming a zygote and endosperm"/>
    <property type="evidence" value="ECO:0007669"/>
    <property type="project" value="TreeGrafter"/>
</dbReference>
<dbReference type="PANTHER" id="PTHR31181:SF52">
    <property type="entry name" value="EGG CELL-SECRETED PROTEIN 1.4-LIKE"/>
    <property type="match status" value="1"/>
</dbReference>
<dbReference type="AlphaFoldDB" id="A0AAE1R3G6"/>
<dbReference type="InterPro" id="IPR008502">
    <property type="entry name" value="Prolamin-like"/>
</dbReference>
<keyword evidence="4" id="KW-1185">Reference proteome</keyword>
<dbReference type="Pfam" id="PF05617">
    <property type="entry name" value="Prolamin_like"/>
    <property type="match status" value="1"/>
</dbReference>
<accession>A0AAE1R3G6</accession>
<dbReference type="GO" id="GO:0009567">
    <property type="term" value="P:double fertilization forming a zygote and endosperm"/>
    <property type="evidence" value="ECO:0007669"/>
    <property type="project" value="TreeGrafter"/>
</dbReference>